<feature type="domain" description="Core-binding (CB)" evidence="7">
    <location>
        <begin position="83"/>
        <end position="160"/>
    </location>
</feature>
<comment type="similarity">
    <text evidence="1">Belongs to the 'phage' integrase family.</text>
</comment>
<dbReference type="PANTHER" id="PTHR30629:SF2">
    <property type="entry name" value="PROPHAGE INTEGRASE INTS-RELATED"/>
    <property type="match status" value="1"/>
</dbReference>
<evidence type="ECO:0000256" key="4">
    <source>
        <dbReference type="ARBA" id="ARBA00023172"/>
    </source>
</evidence>
<evidence type="ECO:0000259" key="6">
    <source>
        <dbReference type="PROSITE" id="PS51898"/>
    </source>
</evidence>
<sequence>MARGRPAIEPGDWGEISAWEESDKKTGRTWWRASVIVVTPLGEHVRRRATRPTRGAAIKAVREMARETAADTTTETATVKPTTTIAELIPIYLDHREEDLSPRSRKIYENVFANHIEPTIGGLQIRQTTTAAVDTFLHKLSPGTSKTSQALLSGAFSQAARWGVIDHNPVRGTTRPRAKPRDPEALDGAQMAEYRARVKAYQTADAHGPTNRAEPLGRLVDVFAGTGARPAELLAARWEDLDLDSTPATMLLRGTKTENAPRCVQLPAFAVAALKAQRRSLGAAADLHPYVWQTGNGTPISVSSLNRWFRAVRDHWAEQNPNKEDPLPNVTGRAFRKTVATIIADEVGEYEASRQLGHGDTAVTRRHYIQAPPLGPDVSQVLEDHLRTK</sequence>
<dbReference type="InterPro" id="IPR044068">
    <property type="entry name" value="CB"/>
</dbReference>
<dbReference type="RefSeq" id="WP_377748464.1">
    <property type="nucleotide sequence ID" value="NZ_JBHRZN010000002.1"/>
</dbReference>
<dbReference type="Pfam" id="PF00589">
    <property type="entry name" value="Phage_integrase"/>
    <property type="match status" value="1"/>
</dbReference>
<organism evidence="8 9">
    <name type="scientific">Corynebacterium hansenii</name>
    <dbReference type="NCBI Taxonomy" id="394964"/>
    <lineage>
        <taxon>Bacteria</taxon>
        <taxon>Bacillati</taxon>
        <taxon>Actinomycetota</taxon>
        <taxon>Actinomycetes</taxon>
        <taxon>Mycobacteriales</taxon>
        <taxon>Corynebacteriaceae</taxon>
        <taxon>Corynebacterium</taxon>
    </lineage>
</organism>
<dbReference type="EMBL" id="JBHRZN010000002">
    <property type="protein sequence ID" value="MFC3849904.1"/>
    <property type="molecule type" value="Genomic_DNA"/>
</dbReference>
<gene>
    <name evidence="8" type="primary">xerC</name>
    <name evidence="8" type="ORF">ACFORJ_06965</name>
</gene>
<evidence type="ECO:0000313" key="8">
    <source>
        <dbReference type="EMBL" id="MFC3849904.1"/>
    </source>
</evidence>
<dbReference type="InterPro" id="IPR050808">
    <property type="entry name" value="Phage_Integrase"/>
</dbReference>
<dbReference type="InterPro" id="IPR010998">
    <property type="entry name" value="Integrase_recombinase_N"/>
</dbReference>
<feature type="domain" description="Tyr recombinase" evidence="6">
    <location>
        <begin position="181"/>
        <end position="383"/>
    </location>
</feature>
<dbReference type="InterPro" id="IPR011010">
    <property type="entry name" value="DNA_brk_join_enz"/>
</dbReference>
<keyword evidence="3 5" id="KW-0238">DNA-binding</keyword>
<keyword evidence="2" id="KW-0229">DNA integration</keyword>
<dbReference type="PROSITE" id="PS51900">
    <property type="entry name" value="CB"/>
    <property type="match status" value="1"/>
</dbReference>
<dbReference type="PROSITE" id="PS51898">
    <property type="entry name" value="TYR_RECOMBINASE"/>
    <property type="match status" value="1"/>
</dbReference>
<name>A0ABV7ZQ23_9CORY</name>
<evidence type="ECO:0000256" key="3">
    <source>
        <dbReference type="ARBA" id="ARBA00023125"/>
    </source>
</evidence>
<dbReference type="Gene3D" id="1.10.443.10">
    <property type="entry name" value="Intergrase catalytic core"/>
    <property type="match status" value="1"/>
</dbReference>
<dbReference type="InterPro" id="IPR002104">
    <property type="entry name" value="Integrase_catalytic"/>
</dbReference>
<evidence type="ECO:0000256" key="1">
    <source>
        <dbReference type="ARBA" id="ARBA00008857"/>
    </source>
</evidence>
<evidence type="ECO:0000256" key="5">
    <source>
        <dbReference type="PROSITE-ProRule" id="PRU01248"/>
    </source>
</evidence>
<comment type="caution">
    <text evidence="8">The sequence shown here is derived from an EMBL/GenBank/DDBJ whole genome shotgun (WGS) entry which is preliminary data.</text>
</comment>
<keyword evidence="9" id="KW-1185">Reference proteome</keyword>
<reference evidence="9" key="1">
    <citation type="journal article" date="2019" name="Int. J. Syst. Evol. Microbiol.">
        <title>The Global Catalogue of Microorganisms (GCM) 10K type strain sequencing project: providing services to taxonomists for standard genome sequencing and annotation.</title>
        <authorList>
            <consortium name="The Broad Institute Genomics Platform"/>
            <consortium name="The Broad Institute Genome Sequencing Center for Infectious Disease"/>
            <person name="Wu L."/>
            <person name="Ma J."/>
        </authorList>
    </citation>
    <scope>NUCLEOTIDE SEQUENCE [LARGE SCALE GENOMIC DNA]</scope>
    <source>
        <strain evidence="9">CCUG 53252</strain>
    </source>
</reference>
<evidence type="ECO:0000256" key="2">
    <source>
        <dbReference type="ARBA" id="ARBA00022908"/>
    </source>
</evidence>
<dbReference type="InterPro" id="IPR013762">
    <property type="entry name" value="Integrase-like_cat_sf"/>
</dbReference>
<protein>
    <submittedName>
        <fullName evidence="8">Tyrosine recombinase XerC</fullName>
    </submittedName>
</protein>
<dbReference type="Pfam" id="PF14659">
    <property type="entry name" value="Phage_int_SAM_3"/>
    <property type="match status" value="1"/>
</dbReference>
<dbReference type="InterPro" id="IPR004107">
    <property type="entry name" value="Integrase_SAM-like_N"/>
</dbReference>
<accession>A0ABV7ZQ23</accession>
<dbReference type="PANTHER" id="PTHR30629">
    <property type="entry name" value="PROPHAGE INTEGRASE"/>
    <property type="match status" value="1"/>
</dbReference>
<dbReference type="SUPFAM" id="SSF56349">
    <property type="entry name" value="DNA breaking-rejoining enzymes"/>
    <property type="match status" value="1"/>
</dbReference>
<dbReference type="Gene3D" id="1.10.150.130">
    <property type="match status" value="1"/>
</dbReference>
<evidence type="ECO:0000313" key="9">
    <source>
        <dbReference type="Proteomes" id="UP001595751"/>
    </source>
</evidence>
<proteinExistence type="inferred from homology"/>
<evidence type="ECO:0000259" key="7">
    <source>
        <dbReference type="PROSITE" id="PS51900"/>
    </source>
</evidence>
<dbReference type="Proteomes" id="UP001595751">
    <property type="component" value="Unassembled WGS sequence"/>
</dbReference>
<keyword evidence="4" id="KW-0233">DNA recombination</keyword>